<evidence type="ECO:0000313" key="1">
    <source>
        <dbReference type="EMBL" id="MPC88440.1"/>
    </source>
</evidence>
<dbReference type="AlphaFoldDB" id="A0A5B7IUW5"/>
<dbReference type="Proteomes" id="UP000324222">
    <property type="component" value="Unassembled WGS sequence"/>
</dbReference>
<name>A0A5B7IUW5_PORTR</name>
<proteinExistence type="predicted"/>
<protein>
    <submittedName>
        <fullName evidence="1">Uncharacterized protein</fullName>
    </submittedName>
</protein>
<sequence>MTGREWMVVLLGLCGETNGKMIEAVKEFLERMRCRYKGQTQKKFCVTCNIKIKIKQRRRRCSVLCVWQCEWLSARFIRFIKCGSKLVIL</sequence>
<dbReference type="EMBL" id="VSRR010077805">
    <property type="protein sequence ID" value="MPC88440.1"/>
    <property type="molecule type" value="Genomic_DNA"/>
</dbReference>
<organism evidence="1 2">
    <name type="scientific">Portunus trituberculatus</name>
    <name type="common">Swimming crab</name>
    <name type="synonym">Neptunus trituberculatus</name>
    <dbReference type="NCBI Taxonomy" id="210409"/>
    <lineage>
        <taxon>Eukaryota</taxon>
        <taxon>Metazoa</taxon>
        <taxon>Ecdysozoa</taxon>
        <taxon>Arthropoda</taxon>
        <taxon>Crustacea</taxon>
        <taxon>Multicrustacea</taxon>
        <taxon>Malacostraca</taxon>
        <taxon>Eumalacostraca</taxon>
        <taxon>Eucarida</taxon>
        <taxon>Decapoda</taxon>
        <taxon>Pleocyemata</taxon>
        <taxon>Brachyura</taxon>
        <taxon>Eubrachyura</taxon>
        <taxon>Portunoidea</taxon>
        <taxon>Portunidae</taxon>
        <taxon>Portuninae</taxon>
        <taxon>Portunus</taxon>
    </lineage>
</organism>
<comment type="caution">
    <text evidence="1">The sequence shown here is derived from an EMBL/GenBank/DDBJ whole genome shotgun (WGS) entry which is preliminary data.</text>
</comment>
<keyword evidence="2" id="KW-1185">Reference proteome</keyword>
<gene>
    <name evidence="1" type="ORF">E2C01_083343</name>
</gene>
<accession>A0A5B7IUW5</accession>
<evidence type="ECO:0000313" key="2">
    <source>
        <dbReference type="Proteomes" id="UP000324222"/>
    </source>
</evidence>
<reference evidence="1 2" key="1">
    <citation type="submission" date="2019-05" db="EMBL/GenBank/DDBJ databases">
        <title>Another draft genome of Portunus trituberculatus and its Hox gene families provides insights of decapod evolution.</title>
        <authorList>
            <person name="Jeong J.-H."/>
            <person name="Song I."/>
            <person name="Kim S."/>
            <person name="Choi T."/>
            <person name="Kim D."/>
            <person name="Ryu S."/>
            <person name="Kim W."/>
        </authorList>
    </citation>
    <scope>NUCLEOTIDE SEQUENCE [LARGE SCALE GENOMIC DNA]</scope>
    <source>
        <tissue evidence="1">Muscle</tissue>
    </source>
</reference>